<dbReference type="RefSeq" id="XP_066803531.1">
    <property type="nucleotide sequence ID" value="XM_066946030.1"/>
</dbReference>
<dbReference type="Pfam" id="PF13302">
    <property type="entry name" value="Acetyltransf_3"/>
    <property type="match status" value="1"/>
</dbReference>
<dbReference type="AlphaFoldDB" id="A0AAW0Z012"/>
<evidence type="ECO:0000259" key="1">
    <source>
        <dbReference type="PROSITE" id="PS51186"/>
    </source>
</evidence>
<evidence type="ECO:0000313" key="2">
    <source>
        <dbReference type="EMBL" id="KAK8858690.1"/>
    </source>
</evidence>
<dbReference type="EMBL" id="JBCAWK010000005">
    <property type="protein sequence ID" value="KAK8858690.1"/>
    <property type="molecule type" value="Genomic_DNA"/>
</dbReference>
<dbReference type="PROSITE" id="PS51186">
    <property type="entry name" value="GNAT"/>
    <property type="match status" value="1"/>
</dbReference>
<dbReference type="Proteomes" id="UP001388673">
    <property type="component" value="Unassembled WGS sequence"/>
</dbReference>
<organism evidence="2 3">
    <name type="scientific">Kwoniella newhampshirensis</name>
    <dbReference type="NCBI Taxonomy" id="1651941"/>
    <lineage>
        <taxon>Eukaryota</taxon>
        <taxon>Fungi</taxon>
        <taxon>Dikarya</taxon>
        <taxon>Basidiomycota</taxon>
        <taxon>Agaricomycotina</taxon>
        <taxon>Tremellomycetes</taxon>
        <taxon>Tremellales</taxon>
        <taxon>Cryptococcaceae</taxon>
        <taxon>Kwoniella</taxon>
    </lineage>
</organism>
<sequence>MSPAYMNKWVAQEMDLGSLPRVVHLQTPLEEYYFNYCFEVKELRSDRVELRPLCQHAELVFQATRRFPDLKFGYDQVRDIGDILVWLERERLDPEHFWYVIFAPPPGELGANPHDYVLAGFIGFVESKADKLRTELSIMVLPSFQRTHVQTHASGLLIHRALDHPTEGGLGLNRIQWAASSTNLPSQNASRRLGFVYEGLIRCDRMMPPLRAGAREGRKGTLGEGKQIRDDWVSLLTWYDWEGGARDHVDRLMTSR</sequence>
<dbReference type="KEGG" id="kne:92180177"/>
<dbReference type="GO" id="GO:1990189">
    <property type="term" value="F:protein N-terminal-serine acetyltransferase activity"/>
    <property type="evidence" value="ECO:0007669"/>
    <property type="project" value="TreeGrafter"/>
</dbReference>
<protein>
    <recommendedName>
        <fullName evidence="1">N-acetyltransferase domain-containing protein</fullName>
    </recommendedName>
</protein>
<reference evidence="2 3" key="1">
    <citation type="journal article" date="2024" name="bioRxiv">
        <title>Comparative genomics of Cryptococcus and Kwoniella reveals pathogenesis evolution and contrasting karyotype dynamics via intercentromeric recombination or chromosome fusion.</title>
        <authorList>
            <person name="Coelho M.A."/>
            <person name="David-Palma M."/>
            <person name="Shea T."/>
            <person name="Bowers K."/>
            <person name="McGinley-Smith S."/>
            <person name="Mohammad A.W."/>
            <person name="Gnirke A."/>
            <person name="Yurkov A.M."/>
            <person name="Nowrousian M."/>
            <person name="Sun S."/>
            <person name="Cuomo C.A."/>
            <person name="Heitman J."/>
        </authorList>
    </citation>
    <scope>NUCLEOTIDE SEQUENCE [LARGE SCALE GENOMIC DNA]</scope>
    <source>
        <strain evidence="2 3">CBS 13917</strain>
    </source>
</reference>
<feature type="domain" description="N-acetyltransferase" evidence="1">
    <location>
        <begin position="70"/>
        <end position="211"/>
    </location>
</feature>
<dbReference type="GO" id="GO:0008999">
    <property type="term" value="F:protein-N-terminal-alanine acetyltransferase activity"/>
    <property type="evidence" value="ECO:0007669"/>
    <property type="project" value="TreeGrafter"/>
</dbReference>
<dbReference type="InterPro" id="IPR051908">
    <property type="entry name" value="Ribosomal_N-acetyltransferase"/>
</dbReference>
<dbReference type="Gene3D" id="3.40.630.30">
    <property type="match status" value="1"/>
</dbReference>
<dbReference type="SUPFAM" id="SSF55729">
    <property type="entry name" value="Acyl-CoA N-acyltransferases (Nat)"/>
    <property type="match status" value="1"/>
</dbReference>
<name>A0AAW0Z012_9TREE</name>
<dbReference type="PANTHER" id="PTHR43441:SF5">
    <property type="entry name" value="FAMILY ACETYLTRANSFERASE, PUTATIVE-RELATED"/>
    <property type="match status" value="1"/>
</dbReference>
<gene>
    <name evidence="2" type="ORF">IAR55_002919</name>
</gene>
<dbReference type="InterPro" id="IPR016181">
    <property type="entry name" value="Acyl_CoA_acyltransferase"/>
</dbReference>
<dbReference type="InterPro" id="IPR000182">
    <property type="entry name" value="GNAT_dom"/>
</dbReference>
<comment type="caution">
    <text evidence="2">The sequence shown here is derived from an EMBL/GenBank/DDBJ whole genome shotgun (WGS) entry which is preliminary data.</text>
</comment>
<accession>A0AAW0Z012</accession>
<proteinExistence type="predicted"/>
<dbReference type="PANTHER" id="PTHR43441">
    <property type="entry name" value="RIBOSOMAL-PROTEIN-SERINE ACETYLTRANSFERASE"/>
    <property type="match status" value="1"/>
</dbReference>
<evidence type="ECO:0000313" key="3">
    <source>
        <dbReference type="Proteomes" id="UP001388673"/>
    </source>
</evidence>
<dbReference type="GeneID" id="92180177"/>
<keyword evidence="3" id="KW-1185">Reference proteome</keyword>